<feature type="signal peptide" evidence="2">
    <location>
        <begin position="1"/>
        <end position="30"/>
    </location>
</feature>
<dbReference type="PROSITE" id="PS50222">
    <property type="entry name" value="EF_HAND_2"/>
    <property type="match status" value="1"/>
</dbReference>
<dbReference type="Pfam" id="PF13202">
    <property type="entry name" value="EF-hand_5"/>
    <property type="match status" value="3"/>
</dbReference>
<dbReference type="Proteomes" id="UP000291613">
    <property type="component" value="Unassembled WGS sequence"/>
</dbReference>
<accession>A0A4Q9GNT0</accession>
<dbReference type="OrthoDB" id="8360028at2"/>
<dbReference type="InterPro" id="IPR011992">
    <property type="entry name" value="EF-hand-dom_pair"/>
</dbReference>
<organism evidence="4 5">
    <name type="scientific">Hansschlegelia quercus</name>
    <dbReference type="NCBI Taxonomy" id="2528245"/>
    <lineage>
        <taxon>Bacteria</taxon>
        <taxon>Pseudomonadati</taxon>
        <taxon>Pseudomonadota</taxon>
        <taxon>Alphaproteobacteria</taxon>
        <taxon>Hyphomicrobiales</taxon>
        <taxon>Methylopilaceae</taxon>
        <taxon>Hansschlegelia</taxon>
    </lineage>
</organism>
<evidence type="ECO:0000256" key="2">
    <source>
        <dbReference type="SAM" id="SignalP"/>
    </source>
</evidence>
<dbReference type="SUPFAM" id="SSF47473">
    <property type="entry name" value="EF-hand"/>
    <property type="match status" value="1"/>
</dbReference>
<dbReference type="Gene3D" id="1.10.238.10">
    <property type="entry name" value="EF-hand"/>
    <property type="match status" value="2"/>
</dbReference>
<feature type="domain" description="EF-hand" evidence="3">
    <location>
        <begin position="179"/>
        <end position="214"/>
    </location>
</feature>
<comment type="caution">
    <text evidence="4">The sequence shown here is derived from an EMBL/GenBank/DDBJ whole genome shotgun (WGS) entry which is preliminary data.</text>
</comment>
<evidence type="ECO:0000313" key="5">
    <source>
        <dbReference type="Proteomes" id="UP000291613"/>
    </source>
</evidence>
<evidence type="ECO:0000313" key="4">
    <source>
        <dbReference type="EMBL" id="TBN54434.1"/>
    </source>
</evidence>
<feature type="chain" id="PRO_5020811908" description="EF-hand domain-containing protein" evidence="2">
    <location>
        <begin position="31"/>
        <end position="517"/>
    </location>
</feature>
<dbReference type="AlphaFoldDB" id="A0A4Q9GNT0"/>
<gene>
    <name evidence="4" type="ORF">EYR15_06270</name>
</gene>
<proteinExistence type="predicted"/>
<keyword evidence="5" id="KW-1185">Reference proteome</keyword>
<keyword evidence="2" id="KW-0732">Signal</keyword>
<dbReference type="GO" id="GO:0005509">
    <property type="term" value="F:calcium ion binding"/>
    <property type="evidence" value="ECO:0007669"/>
    <property type="project" value="InterPro"/>
</dbReference>
<evidence type="ECO:0000256" key="1">
    <source>
        <dbReference type="SAM" id="MobiDB-lite"/>
    </source>
</evidence>
<feature type="region of interest" description="Disordered" evidence="1">
    <location>
        <begin position="495"/>
        <end position="517"/>
    </location>
</feature>
<reference evidence="4 5" key="1">
    <citation type="submission" date="2019-02" db="EMBL/GenBank/DDBJ databases">
        <title>Hansschlegelia quercus sp. nov., a novel methylotrophic bacterium from buds of oak (Quercus robur L.).</title>
        <authorList>
            <person name="Agafonova N.V."/>
            <person name="Kaparullina E.N."/>
            <person name="Grouzdev D.S."/>
            <person name="Doronina N.V."/>
        </authorList>
    </citation>
    <scope>NUCLEOTIDE SEQUENCE [LARGE SCALE GENOMIC DNA]</scope>
    <source>
        <strain evidence="4 5">Dub</strain>
    </source>
</reference>
<dbReference type="EMBL" id="SIUB01000002">
    <property type="protein sequence ID" value="TBN54434.1"/>
    <property type="molecule type" value="Genomic_DNA"/>
</dbReference>
<protein>
    <recommendedName>
        <fullName evidence="3">EF-hand domain-containing protein</fullName>
    </recommendedName>
</protein>
<dbReference type="InterPro" id="IPR002048">
    <property type="entry name" value="EF_hand_dom"/>
</dbReference>
<evidence type="ECO:0000259" key="3">
    <source>
        <dbReference type="PROSITE" id="PS50222"/>
    </source>
</evidence>
<sequence length="517" mass="54839">MRMGVWMSFWPKLVLAMLVSATATWGTARAQKTPDDPLPTYMSTALFPSTFVEGYIASALRPLRDADLQGDGLDSADVEIAGKRAWALARSRVASEFVLLDLNGDGSVTADERARAALVRRRGFSQLQDRIFTGWDSDHDGVVTLSEALSSARPYERDAQVADLMRFDADGDGKVQASELEAAARRAFAKFDLNNDGLIDHEESQKVRQQARRIVETVAEDRRAACELPPPGKDDLIVAFGVYEGNAIPTVTVAGQDKETTTAKLEIEPGDRPLYVVVSSYDAMIWQVAGATSRMSRLVLISSQSTSDGRSAAGATGLPGDKVTIAGPGECRGYFDRSDSPVGVMVRNAMTAALGRAPDVMAGAYSVISASVPSLAWAKAKTPRDQKDTPAGYDPQTWLDASRYTPGGVVEIDPAAVVSASPAASYEVLPGQMGLARLVSSGELVRENNWFKVVKPIPRFPAGLGGAMAVSFVIAKGVPAPAGSPGHSCVTYEDPAGPPPVGAQCRPPRGGIAVQGK</sequence>
<name>A0A4Q9GNT0_9HYPH</name>